<dbReference type="SMART" id="SM00248">
    <property type="entry name" value="ANK"/>
    <property type="match status" value="5"/>
</dbReference>
<dbReference type="SUPFAM" id="SSF48403">
    <property type="entry name" value="Ankyrin repeat"/>
    <property type="match status" value="1"/>
</dbReference>
<dbReference type="PROSITE" id="PS50297">
    <property type="entry name" value="ANK_REP_REGION"/>
    <property type="match status" value="2"/>
</dbReference>
<evidence type="ECO:0000313" key="5">
    <source>
        <dbReference type="EMBL" id="ETI20164.1"/>
    </source>
</evidence>
<name>V9CZS7_9EURO</name>
<dbReference type="AlphaFoldDB" id="V9CZS7"/>
<gene>
    <name evidence="5" type="ORF">G647_08198</name>
</gene>
<keyword evidence="2" id="KW-0040">ANK repeat</keyword>
<dbReference type="PANTHER" id="PTHR10039">
    <property type="entry name" value="AMELOGENIN"/>
    <property type="match status" value="1"/>
</dbReference>
<feature type="domain" description="Nephrocystin 3-like N-terminal" evidence="4">
    <location>
        <begin position="245"/>
        <end position="407"/>
    </location>
</feature>
<dbReference type="InterPro" id="IPR054471">
    <property type="entry name" value="GPIID_WHD"/>
</dbReference>
<dbReference type="Pfam" id="PF24883">
    <property type="entry name" value="NPHP3_N"/>
    <property type="match status" value="1"/>
</dbReference>
<evidence type="ECO:0000313" key="6">
    <source>
        <dbReference type="Proteomes" id="UP000030678"/>
    </source>
</evidence>
<organism evidence="5 6">
    <name type="scientific">Cladophialophora carrionii CBS 160.54</name>
    <dbReference type="NCBI Taxonomy" id="1279043"/>
    <lineage>
        <taxon>Eukaryota</taxon>
        <taxon>Fungi</taxon>
        <taxon>Dikarya</taxon>
        <taxon>Ascomycota</taxon>
        <taxon>Pezizomycotina</taxon>
        <taxon>Eurotiomycetes</taxon>
        <taxon>Chaetothyriomycetidae</taxon>
        <taxon>Chaetothyriales</taxon>
        <taxon>Herpotrichiellaceae</taxon>
        <taxon>Cladophialophora</taxon>
    </lineage>
</organism>
<dbReference type="Gene3D" id="3.40.50.300">
    <property type="entry name" value="P-loop containing nucleotide triphosphate hydrolases"/>
    <property type="match status" value="1"/>
</dbReference>
<dbReference type="RefSeq" id="XP_008730732.1">
    <property type="nucleotide sequence ID" value="XM_008732510.1"/>
</dbReference>
<dbReference type="InterPro" id="IPR036770">
    <property type="entry name" value="Ankyrin_rpt-contain_sf"/>
</dbReference>
<reference evidence="5 6" key="1">
    <citation type="submission" date="2013-03" db="EMBL/GenBank/DDBJ databases">
        <title>The Genome Sequence of Cladophialophora carrionii CBS 160.54.</title>
        <authorList>
            <consortium name="The Broad Institute Genomics Platform"/>
            <person name="Cuomo C."/>
            <person name="de Hoog S."/>
            <person name="Gorbushina A."/>
            <person name="Walker B."/>
            <person name="Young S.K."/>
            <person name="Zeng Q."/>
            <person name="Gargeya S."/>
            <person name="Fitzgerald M."/>
            <person name="Haas B."/>
            <person name="Abouelleil A."/>
            <person name="Allen A.W."/>
            <person name="Alvarado L."/>
            <person name="Arachchi H.M."/>
            <person name="Berlin A.M."/>
            <person name="Chapman S.B."/>
            <person name="Gainer-Dewar J."/>
            <person name="Goldberg J."/>
            <person name="Griggs A."/>
            <person name="Gujja S."/>
            <person name="Hansen M."/>
            <person name="Howarth C."/>
            <person name="Imamovic A."/>
            <person name="Ireland A."/>
            <person name="Larimer J."/>
            <person name="McCowan C."/>
            <person name="Murphy C."/>
            <person name="Pearson M."/>
            <person name="Poon T.W."/>
            <person name="Priest M."/>
            <person name="Roberts A."/>
            <person name="Saif S."/>
            <person name="Shea T."/>
            <person name="Sisk P."/>
            <person name="Sykes S."/>
            <person name="Wortman J."/>
            <person name="Nusbaum C."/>
            <person name="Birren B."/>
        </authorList>
    </citation>
    <scope>NUCLEOTIDE SEQUENCE [LARGE SCALE GENOMIC DNA]</scope>
    <source>
        <strain evidence="5 6">CBS 160.54</strain>
    </source>
</reference>
<protein>
    <submittedName>
        <fullName evidence="5">Uncharacterized protein</fullName>
    </submittedName>
</protein>
<dbReference type="Pfam" id="PF12796">
    <property type="entry name" value="Ank_2"/>
    <property type="match status" value="1"/>
</dbReference>
<feature type="repeat" description="ANK" evidence="2">
    <location>
        <begin position="760"/>
        <end position="792"/>
    </location>
</feature>
<accession>V9CZS7</accession>
<keyword evidence="1" id="KW-0677">Repeat</keyword>
<evidence type="ECO:0000259" key="4">
    <source>
        <dbReference type="Pfam" id="PF24883"/>
    </source>
</evidence>
<dbReference type="EMBL" id="KB822708">
    <property type="protein sequence ID" value="ETI20164.1"/>
    <property type="molecule type" value="Genomic_DNA"/>
</dbReference>
<dbReference type="Proteomes" id="UP000030678">
    <property type="component" value="Unassembled WGS sequence"/>
</dbReference>
<evidence type="ECO:0000259" key="3">
    <source>
        <dbReference type="Pfam" id="PF22939"/>
    </source>
</evidence>
<feature type="domain" description="GPI inositol-deacylase winged helix" evidence="3">
    <location>
        <begin position="521"/>
        <end position="598"/>
    </location>
</feature>
<dbReference type="HOGENOM" id="CLU_000288_34_23_1"/>
<evidence type="ECO:0000256" key="1">
    <source>
        <dbReference type="ARBA" id="ARBA00022737"/>
    </source>
</evidence>
<dbReference type="SUPFAM" id="SSF52540">
    <property type="entry name" value="P-loop containing nucleoside triphosphate hydrolases"/>
    <property type="match status" value="1"/>
</dbReference>
<dbReference type="PROSITE" id="PS50088">
    <property type="entry name" value="ANK_REPEAT"/>
    <property type="match status" value="2"/>
</dbReference>
<evidence type="ECO:0000256" key="2">
    <source>
        <dbReference type="PROSITE-ProRule" id="PRU00023"/>
    </source>
</evidence>
<dbReference type="Pfam" id="PF22939">
    <property type="entry name" value="WHD_GPIID"/>
    <property type="match status" value="1"/>
</dbReference>
<dbReference type="VEuPathDB" id="FungiDB:G647_08198"/>
<dbReference type="OrthoDB" id="1577640at2759"/>
<dbReference type="Gene3D" id="1.25.40.20">
    <property type="entry name" value="Ankyrin repeat-containing domain"/>
    <property type="match status" value="1"/>
</dbReference>
<sequence length="990" mass="110315">MDPLSLTAGVIAIVQITGECMKLAKIGPSKHHLARLKQINTNLYGFYGAVNNLQLHLAIHEEDQARLSALDHLQEPLARCLEALKLLKNRFEHDGVFTQYVMGLRFDKKLEDCLRVIAEAKSLLELALQCDQRVIINAVETYVRNTAEETRNIQIAIASTDRVLAGIQSQVKQSSELTITLREEQSQGLAGVHSAVENLTLGVKAQETEALLQKQLARRSAALAWLSTMEVRSNYLDVLRARESGTGKWLISHPLFQSLITGELQALWLHGMPGAGKTFLSAAVIDHFERSSTSTIAYFFFDFKASEKQLTEAMIRSAAAQLESEASSRRLSPSLEYLYSKCCESGQSREPTLDEAVNLLTSYAVEGSSPYIVLDALDECRDNTTLISVLQKLRETAPNIKFIVTSRRETALVDGLTEDRFQRLPIEGDALTDDIRLYIRSTLSNDPILRKLPEDLKDHIHRTLVEGFRWVRCQIDAIRSLKRPKAIKDALRKLPKTLDETYERILLQLSETGSEDNTDLLRKIFIFLAFGKRPMTLPELAQAVTIDVSGREFDEDNAFNNPEDLLTLCQPLVALSPTTGHLGFVHYSVQEFLLSGRLAKAGSQISIYALDPKSSHTEIARICLSFLNYDDFASGPCTSYEDFKSRTAKFPFLEYAASEWPSHTMEQDVQTELTGPILKLLTPQKNPKLASMIQNARDVDAYRGNDVTRFDTYPAEDGTTRRSQRSYMVNSLTFAASWGLDSVLSRIVESGADINLPGSFAGSALHCAVMRGRLTTVKILLDLGADADYNKGLYSGTPLMIAILHGHQQMIDLLLELRVDVNVGSGPFYKPLNAAACKNDIQTMERLIAAGADIHYGEDQDTPGQGLWSEVTALGMAVSYGRIEAALFLIGWGASLGDCSIIDMAKRLYDRYRPKPMPREGIETLVQGLAALGHHIEVDGEVEECNVEETEEVFYAGRGIWHRIPRPQPRPLRFRLKVDRDPSDMDQCGA</sequence>
<dbReference type="InterPro" id="IPR056884">
    <property type="entry name" value="NPHP3-like_N"/>
</dbReference>
<dbReference type="GeneID" id="19986691"/>
<dbReference type="InterPro" id="IPR002110">
    <property type="entry name" value="Ankyrin_rpt"/>
</dbReference>
<dbReference type="PANTHER" id="PTHR10039:SF16">
    <property type="entry name" value="GPI INOSITOL-DEACYLASE"/>
    <property type="match status" value="1"/>
</dbReference>
<proteinExistence type="predicted"/>
<dbReference type="InterPro" id="IPR027417">
    <property type="entry name" value="P-loop_NTPase"/>
</dbReference>
<feature type="repeat" description="ANK" evidence="2">
    <location>
        <begin position="794"/>
        <end position="826"/>
    </location>
</feature>